<dbReference type="FunFam" id="3.30.160.60:FF:001064">
    <property type="entry name" value="Zinc finger protein 425"/>
    <property type="match status" value="1"/>
</dbReference>
<comment type="subcellular location">
    <subcellularLocation>
        <location evidence="1">Nucleus</location>
    </subcellularLocation>
</comment>
<evidence type="ECO:0000256" key="9">
    <source>
        <dbReference type="ARBA" id="ARBA00023163"/>
    </source>
</evidence>
<keyword evidence="10" id="KW-0539">Nucleus</keyword>
<evidence type="ECO:0000256" key="10">
    <source>
        <dbReference type="ARBA" id="ARBA00023242"/>
    </source>
</evidence>
<dbReference type="InterPro" id="IPR036236">
    <property type="entry name" value="Znf_C2H2_sf"/>
</dbReference>
<sequence>DECRKRIQTNSNLLRHQWIHTKERPFRCPYCGKGFRLNSNLIIHQHIHRGPGRSPMSVQSVGR</sequence>
<dbReference type="EMBL" id="VWZN01007201">
    <property type="protein sequence ID" value="NWR44947.1"/>
    <property type="molecule type" value="Genomic_DNA"/>
</dbReference>
<evidence type="ECO:0000256" key="1">
    <source>
        <dbReference type="ARBA" id="ARBA00004123"/>
    </source>
</evidence>
<comment type="similarity">
    <text evidence="2">Belongs to the krueppel C2H2-type zinc-finger protein family.</text>
</comment>
<evidence type="ECO:0000256" key="11">
    <source>
        <dbReference type="PROSITE-ProRule" id="PRU00042"/>
    </source>
</evidence>
<feature type="non-terminal residue" evidence="13">
    <location>
        <position position="1"/>
    </location>
</feature>
<protein>
    <submittedName>
        <fullName evidence="13">ZKSC1 protein</fullName>
    </submittedName>
</protein>
<proteinExistence type="inferred from homology"/>
<keyword evidence="3" id="KW-0479">Metal-binding</keyword>
<dbReference type="Proteomes" id="UP000529728">
    <property type="component" value="Unassembled WGS sequence"/>
</dbReference>
<reference evidence="13 14" key="1">
    <citation type="submission" date="2019-09" db="EMBL/GenBank/DDBJ databases">
        <title>Bird 10,000 Genomes (B10K) Project - Family phase.</title>
        <authorList>
            <person name="Zhang G."/>
        </authorList>
    </citation>
    <scope>NUCLEOTIDE SEQUENCE [LARGE SCALE GENOMIC DNA]</scope>
    <source>
        <strain evidence="13">B10K-DU-001-18</strain>
        <tissue evidence="13">Muscle</tissue>
    </source>
</reference>
<evidence type="ECO:0000313" key="14">
    <source>
        <dbReference type="Proteomes" id="UP000529728"/>
    </source>
</evidence>
<name>A0A7K4XDH8_REGSA</name>
<evidence type="ECO:0000256" key="3">
    <source>
        <dbReference type="ARBA" id="ARBA00022723"/>
    </source>
</evidence>
<evidence type="ECO:0000256" key="8">
    <source>
        <dbReference type="ARBA" id="ARBA00023125"/>
    </source>
</evidence>
<dbReference type="SUPFAM" id="SSF57667">
    <property type="entry name" value="beta-beta-alpha zinc fingers"/>
    <property type="match status" value="1"/>
</dbReference>
<evidence type="ECO:0000313" key="13">
    <source>
        <dbReference type="EMBL" id="NWR44947.1"/>
    </source>
</evidence>
<evidence type="ECO:0000256" key="5">
    <source>
        <dbReference type="ARBA" id="ARBA00022771"/>
    </source>
</evidence>
<evidence type="ECO:0000256" key="4">
    <source>
        <dbReference type="ARBA" id="ARBA00022737"/>
    </source>
</evidence>
<comment type="caution">
    <text evidence="13">The sequence shown here is derived from an EMBL/GenBank/DDBJ whole genome shotgun (WGS) entry which is preliminary data.</text>
</comment>
<feature type="non-terminal residue" evidence="13">
    <location>
        <position position="63"/>
    </location>
</feature>
<dbReference type="Gene3D" id="3.30.160.60">
    <property type="entry name" value="Classic Zinc Finger"/>
    <property type="match status" value="2"/>
</dbReference>
<gene>
    <name evidence="13" type="primary">Zkscan1_0</name>
    <name evidence="13" type="ORF">REGSAT_R14847</name>
</gene>
<evidence type="ECO:0000256" key="2">
    <source>
        <dbReference type="ARBA" id="ARBA00006991"/>
    </source>
</evidence>
<dbReference type="SMART" id="SM00355">
    <property type="entry name" value="ZnF_C2H2"/>
    <property type="match status" value="1"/>
</dbReference>
<dbReference type="InterPro" id="IPR013087">
    <property type="entry name" value="Znf_C2H2_type"/>
</dbReference>
<dbReference type="GO" id="GO:0000977">
    <property type="term" value="F:RNA polymerase II transcription regulatory region sequence-specific DNA binding"/>
    <property type="evidence" value="ECO:0007669"/>
    <property type="project" value="TreeGrafter"/>
</dbReference>
<keyword evidence="9" id="KW-0804">Transcription</keyword>
<keyword evidence="4" id="KW-0677">Repeat</keyword>
<dbReference type="PANTHER" id="PTHR14196:SF12">
    <property type="entry name" value="ZINC FINGER PROTEIN 208-LIKE"/>
    <property type="match status" value="1"/>
</dbReference>
<dbReference type="GO" id="GO:0008270">
    <property type="term" value="F:zinc ion binding"/>
    <property type="evidence" value="ECO:0007669"/>
    <property type="project" value="UniProtKB-KW"/>
</dbReference>
<feature type="domain" description="C2H2-type" evidence="12">
    <location>
        <begin position="1"/>
        <end position="25"/>
    </location>
</feature>
<dbReference type="Pfam" id="PF00096">
    <property type="entry name" value="zf-C2H2"/>
    <property type="match status" value="1"/>
</dbReference>
<keyword evidence="6" id="KW-0862">Zinc</keyword>
<dbReference type="PROSITE" id="PS50157">
    <property type="entry name" value="ZINC_FINGER_C2H2_2"/>
    <property type="match status" value="2"/>
</dbReference>
<dbReference type="GO" id="GO:0005634">
    <property type="term" value="C:nucleus"/>
    <property type="evidence" value="ECO:0007669"/>
    <property type="project" value="UniProtKB-SubCell"/>
</dbReference>
<evidence type="ECO:0000256" key="6">
    <source>
        <dbReference type="ARBA" id="ARBA00022833"/>
    </source>
</evidence>
<accession>A0A7K4XDH8</accession>
<keyword evidence="5 11" id="KW-0863">Zinc-finger</keyword>
<dbReference type="AlphaFoldDB" id="A0A7K4XDH8"/>
<dbReference type="GO" id="GO:0000981">
    <property type="term" value="F:DNA-binding transcription factor activity, RNA polymerase II-specific"/>
    <property type="evidence" value="ECO:0007669"/>
    <property type="project" value="TreeGrafter"/>
</dbReference>
<keyword evidence="14" id="KW-1185">Reference proteome</keyword>
<keyword evidence="7" id="KW-0805">Transcription regulation</keyword>
<feature type="domain" description="C2H2-type" evidence="12">
    <location>
        <begin position="26"/>
        <end position="53"/>
    </location>
</feature>
<dbReference type="InterPro" id="IPR050717">
    <property type="entry name" value="C2H2-ZF_Transcription_Reg"/>
</dbReference>
<evidence type="ECO:0000259" key="12">
    <source>
        <dbReference type="PROSITE" id="PS50157"/>
    </source>
</evidence>
<evidence type="ECO:0000256" key="7">
    <source>
        <dbReference type="ARBA" id="ARBA00023015"/>
    </source>
</evidence>
<organism evidence="13 14">
    <name type="scientific">Regulus satrapa</name>
    <name type="common">Golden-crowned kinglet</name>
    <dbReference type="NCBI Taxonomy" id="13245"/>
    <lineage>
        <taxon>Eukaryota</taxon>
        <taxon>Metazoa</taxon>
        <taxon>Chordata</taxon>
        <taxon>Craniata</taxon>
        <taxon>Vertebrata</taxon>
        <taxon>Euteleostomi</taxon>
        <taxon>Archelosauria</taxon>
        <taxon>Archosauria</taxon>
        <taxon>Dinosauria</taxon>
        <taxon>Saurischia</taxon>
        <taxon>Theropoda</taxon>
        <taxon>Coelurosauria</taxon>
        <taxon>Aves</taxon>
        <taxon>Neognathae</taxon>
        <taxon>Neoaves</taxon>
        <taxon>Telluraves</taxon>
        <taxon>Australaves</taxon>
        <taxon>Passeriformes</taxon>
        <taxon>Regulidae</taxon>
        <taxon>Regulus</taxon>
    </lineage>
</organism>
<dbReference type="PANTHER" id="PTHR14196">
    <property type="entry name" value="ODD-SKIPPED - RELATED"/>
    <property type="match status" value="1"/>
</dbReference>
<dbReference type="OrthoDB" id="654211at2759"/>
<keyword evidence="8" id="KW-0238">DNA-binding</keyword>
<dbReference type="PROSITE" id="PS00028">
    <property type="entry name" value="ZINC_FINGER_C2H2_1"/>
    <property type="match status" value="1"/>
</dbReference>